<sequence length="122" mass="13113">MKNLEIYSHPDVDIFFLVITESLTLSIHIIAQVGVVVGGVDFLALQGHISGKIPANSHSLAVEGIRAHFPSEKTFSMVSSEASSTTDESFNSSPLSSNSSPGMREVNSGTHTPRVFLKILLM</sequence>
<evidence type="ECO:0000313" key="2">
    <source>
        <dbReference type="EMBL" id="OMJ15431.1"/>
    </source>
</evidence>
<comment type="caution">
    <text evidence="2">The sequence shown here is derived from an EMBL/GenBank/DDBJ whole genome shotgun (WGS) entry which is preliminary data.</text>
</comment>
<organism evidence="2 3">
    <name type="scientific">Smittium culicis</name>
    <dbReference type="NCBI Taxonomy" id="133412"/>
    <lineage>
        <taxon>Eukaryota</taxon>
        <taxon>Fungi</taxon>
        <taxon>Fungi incertae sedis</taxon>
        <taxon>Zoopagomycota</taxon>
        <taxon>Kickxellomycotina</taxon>
        <taxon>Harpellomycetes</taxon>
        <taxon>Harpellales</taxon>
        <taxon>Legeriomycetaceae</taxon>
        <taxon>Smittium</taxon>
    </lineage>
</organism>
<name>A0A1R1XLD0_9FUNG</name>
<protein>
    <submittedName>
        <fullName evidence="2">Uncharacterized protein</fullName>
    </submittedName>
</protein>
<feature type="region of interest" description="Disordered" evidence="1">
    <location>
        <begin position="78"/>
        <end position="109"/>
    </location>
</feature>
<accession>A0A1R1XLD0</accession>
<feature type="compositionally biased region" description="Low complexity" evidence="1">
    <location>
        <begin position="89"/>
        <end position="101"/>
    </location>
</feature>
<evidence type="ECO:0000313" key="3">
    <source>
        <dbReference type="Proteomes" id="UP000187429"/>
    </source>
</evidence>
<proteinExistence type="predicted"/>
<gene>
    <name evidence="2" type="ORF">AYI69_g8196</name>
</gene>
<keyword evidence="3" id="KW-1185">Reference proteome</keyword>
<reference evidence="3" key="1">
    <citation type="submission" date="2017-01" db="EMBL/GenBank/DDBJ databases">
        <authorList>
            <person name="Wang Y."/>
            <person name="White M."/>
            <person name="Kvist S."/>
            <person name="Moncalvo J.-M."/>
        </authorList>
    </citation>
    <scope>NUCLEOTIDE SEQUENCE [LARGE SCALE GENOMIC DNA]</scope>
    <source>
        <strain evidence="3">ID-206-W2</strain>
    </source>
</reference>
<dbReference type="Proteomes" id="UP000187429">
    <property type="component" value="Unassembled WGS sequence"/>
</dbReference>
<evidence type="ECO:0000256" key="1">
    <source>
        <dbReference type="SAM" id="MobiDB-lite"/>
    </source>
</evidence>
<dbReference type="EMBL" id="LSSM01004261">
    <property type="protein sequence ID" value="OMJ15431.1"/>
    <property type="molecule type" value="Genomic_DNA"/>
</dbReference>
<dbReference type="AlphaFoldDB" id="A0A1R1XLD0"/>
<feature type="compositionally biased region" description="Polar residues" evidence="1">
    <location>
        <begin position="78"/>
        <end position="88"/>
    </location>
</feature>